<dbReference type="AlphaFoldDB" id="A0A7Z0IHW5"/>
<evidence type="ECO:0000256" key="2">
    <source>
        <dbReference type="ARBA" id="ARBA00011881"/>
    </source>
</evidence>
<feature type="binding site" evidence="14">
    <location>
        <position position="321"/>
    </location>
    <ligand>
        <name>FAD</name>
        <dbReference type="ChEBI" id="CHEBI:57692"/>
    </ligand>
</feature>
<evidence type="ECO:0000256" key="9">
    <source>
        <dbReference type="ARBA" id="ARBA00048983"/>
    </source>
</evidence>
<dbReference type="FunFam" id="3.30.390.30:FF:000001">
    <property type="entry name" value="Dihydrolipoyl dehydrogenase"/>
    <property type="match status" value="1"/>
</dbReference>
<dbReference type="PRINTS" id="PR00411">
    <property type="entry name" value="PNDRDTASEI"/>
</dbReference>
<feature type="binding site" evidence="14">
    <location>
        <position position="128"/>
    </location>
    <ligand>
        <name>FAD</name>
        <dbReference type="ChEBI" id="CHEBI:57692"/>
    </ligand>
</feature>
<dbReference type="InterPro" id="IPR001100">
    <property type="entry name" value="Pyr_nuc-diS_OxRdtase"/>
</dbReference>
<feature type="binding site" evidence="14">
    <location>
        <begin position="193"/>
        <end position="200"/>
    </location>
    <ligand>
        <name>NAD(+)</name>
        <dbReference type="ChEBI" id="CHEBI:57540"/>
    </ligand>
</feature>
<feature type="domain" description="FAD/NAD(P)-binding" evidence="16">
    <location>
        <begin position="11"/>
        <end position="336"/>
    </location>
</feature>
<dbReference type="GO" id="GO:0003955">
    <property type="term" value="F:NAD(P)H dehydrogenase (quinone) activity"/>
    <property type="evidence" value="ECO:0007669"/>
    <property type="project" value="UniProtKB-EC"/>
</dbReference>
<keyword evidence="5 14" id="KW-0274">FAD</keyword>
<comment type="catalytic activity">
    <reaction evidence="8">
        <text>a quinone + NADH + H(+) = a quinol + NAD(+)</text>
        <dbReference type="Rhea" id="RHEA:46160"/>
        <dbReference type="ChEBI" id="CHEBI:15378"/>
        <dbReference type="ChEBI" id="CHEBI:24646"/>
        <dbReference type="ChEBI" id="CHEBI:57540"/>
        <dbReference type="ChEBI" id="CHEBI:57945"/>
        <dbReference type="ChEBI" id="CHEBI:132124"/>
        <dbReference type="EC" id="1.6.5.2"/>
    </reaction>
</comment>
<dbReference type="InterPro" id="IPR016156">
    <property type="entry name" value="FAD/NAD-linked_Rdtase_dimer_sf"/>
</dbReference>
<accession>A0A7Z0IHW5</accession>
<evidence type="ECO:0000256" key="11">
    <source>
        <dbReference type="ARBA" id="ARBA00076614"/>
    </source>
</evidence>
<reference evidence="17 18" key="1">
    <citation type="submission" date="2020-07" db="EMBL/GenBank/DDBJ databases">
        <title>Sequencing the genomes of 1000 actinobacteria strains.</title>
        <authorList>
            <person name="Klenk H.-P."/>
        </authorList>
    </citation>
    <scope>NUCLEOTIDE SEQUENCE [LARGE SCALE GENOMIC DNA]</scope>
    <source>
        <strain evidence="17 18">DSM 26341</strain>
    </source>
</reference>
<dbReference type="PIRSF" id="PIRSF000350">
    <property type="entry name" value="Mercury_reductase_MerA"/>
    <property type="match status" value="1"/>
</dbReference>
<evidence type="ECO:0000256" key="6">
    <source>
        <dbReference type="ARBA" id="ARBA00023002"/>
    </source>
</evidence>
<evidence type="ECO:0000256" key="7">
    <source>
        <dbReference type="ARBA" id="ARBA00023027"/>
    </source>
</evidence>
<evidence type="ECO:0000259" key="15">
    <source>
        <dbReference type="Pfam" id="PF02852"/>
    </source>
</evidence>
<dbReference type="SUPFAM" id="SSF55424">
    <property type="entry name" value="FAD/NAD-linked reductases, dimerisation (C-terminal) domain"/>
    <property type="match status" value="1"/>
</dbReference>
<sequence>MTIHPSTPSTRVVIIGGGPGGYESALVAAQLGADVTVIERGGCGGSAVLTDVVPSKTLIATAEMMANVAASTELGLRFSDGGTPHDTTSVTVDLAAVNRRVLALAQSQSDDIRDGLKTAGVTLIDGTGTVVGPGEVEATCEGNTTVLHADFVLLAVGAHPRELPTAKPDGERILSWTQLYDLDELPEHLIVVGSGVTGAEFASAYHLLGAEVTLISSRDRVLPGEDQDAAAVLENVFRSRGMHVLSRSRAASAERTEDGVIVTLSDGRTVEGSHCLLAVGSIPNTEGLGLDAAGVATSDSGHIEVDGVSRTSVRGIYAAGDCTGVQPLASVAAMQGRIAMWHALGDAVAPLKLRNVSSNVFTTPEIATVGWTEQDIKDDIAQGIVAKLPLSTNPRAKMQGITDGFVKLFCRTGSGTVIGGVVVGPKASELIFPIALALEHRLTVDQLALAFAVYPSLSGSLTEAARKLHLAG</sequence>
<protein>
    <recommendedName>
        <fullName evidence="10">NAD(P)H dehydrogenase (quinone)</fullName>
        <ecNumber evidence="3">1.6.5.2</ecNumber>
    </recommendedName>
    <alternativeName>
        <fullName evidence="13">NAD(P)H quinone reductase</fullName>
    </alternativeName>
    <alternativeName>
        <fullName evidence="11">NAD(P)H: menadione oxidoreductase</fullName>
    </alternativeName>
    <alternativeName>
        <fullName evidence="12">NADH-menadione reductase</fullName>
    </alternativeName>
</protein>
<dbReference type="SUPFAM" id="SSF51905">
    <property type="entry name" value="FAD/NAD(P)-binding domain"/>
    <property type="match status" value="1"/>
</dbReference>
<dbReference type="Proteomes" id="UP000539111">
    <property type="component" value="Unassembled WGS sequence"/>
</dbReference>
<evidence type="ECO:0000256" key="3">
    <source>
        <dbReference type="ARBA" id="ARBA00012648"/>
    </source>
</evidence>
<gene>
    <name evidence="17" type="ORF">BJY26_002290</name>
</gene>
<keyword evidence="4" id="KW-0285">Flavoprotein</keyword>
<keyword evidence="18" id="KW-1185">Reference proteome</keyword>
<evidence type="ECO:0000256" key="12">
    <source>
        <dbReference type="ARBA" id="ARBA00077506"/>
    </source>
</evidence>
<dbReference type="Pfam" id="PF07992">
    <property type="entry name" value="Pyr_redox_2"/>
    <property type="match status" value="1"/>
</dbReference>
<evidence type="ECO:0000256" key="8">
    <source>
        <dbReference type="ARBA" id="ARBA00047678"/>
    </source>
</evidence>
<evidence type="ECO:0000256" key="10">
    <source>
        <dbReference type="ARBA" id="ARBA00072193"/>
    </source>
</evidence>
<dbReference type="Pfam" id="PF02852">
    <property type="entry name" value="Pyr_redox_dim"/>
    <property type="match status" value="1"/>
</dbReference>
<feature type="domain" description="Pyridine nucleotide-disulphide oxidoreductase dimerisation" evidence="15">
    <location>
        <begin position="357"/>
        <end position="465"/>
    </location>
</feature>
<dbReference type="InterPro" id="IPR023753">
    <property type="entry name" value="FAD/NAD-binding_dom"/>
</dbReference>
<evidence type="ECO:0000256" key="14">
    <source>
        <dbReference type="PIRSR" id="PIRSR000350-3"/>
    </source>
</evidence>
<evidence type="ECO:0000256" key="5">
    <source>
        <dbReference type="ARBA" id="ARBA00022827"/>
    </source>
</evidence>
<dbReference type="EMBL" id="JACBZP010000001">
    <property type="protein sequence ID" value="NYI67984.1"/>
    <property type="molecule type" value="Genomic_DNA"/>
</dbReference>
<dbReference type="FunFam" id="3.50.50.60:FF:000054">
    <property type="entry name" value="Flavoprotein disulfide reductase"/>
    <property type="match status" value="1"/>
</dbReference>
<comment type="caution">
    <text evidence="17">The sequence shown here is derived from an EMBL/GenBank/DDBJ whole genome shotgun (WGS) entry which is preliminary data.</text>
</comment>
<dbReference type="InterPro" id="IPR004099">
    <property type="entry name" value="Pyr_nucl-diS_OxRdtase_dimer"/>
</dbReference>
<comment type="catalytic activity">
    <reaction evidence="9">
        <text>a quinone + NADPH + H(+) = a quinol + NADP(+)</text>
        <dbReference type="Rhea" id="RHEA:46164"/>
        <dbReference type="ChEBI" id="CHEBI:15378"/>
        <dbReference type="ChEBI" id="CHEBI:24646"/>
        <dbReference type="ChEBI" id="CHEBI:57783"/>
        <dbReference type="ChEBI" id="CHEBI:58349"/>
        <dbReference type="ChEBI" id="CHEBI:132124"/>
        <dbReference type="EC" id="1.6.5.2"/>
    </reaction>
</comment>
<evidence type="ECO:0000256" key="13">
    <source>
        <dbReference type="ARBA" id="ARBA00079404"/>
    </source>
</evidence>
<dbReference type="EC" id="1.6.5.2" evidence="3"/>
<evidence type="ECO:0000313" key="18">
    <source>
        <dbReference type="Proteomes" id="UP000539111"/>
    </source>
</evidence>
<dbReference type="RefSeq" id="WP_237248976.1">
    <property type="nucleotide sequence ID" value="NZ_JACBZP010000001.1"/>
</dbReference>
<dbReference type="InterPro" id="IPR036188">
    <property type="entry name" value="FAD/NAD-bd_sf"/>
</dbReference>
<comment type="subunit">
    <text evidence="2">Homotetramer.</text>
</comment>
<proteinExistence type="inferred from homology"/>
<evidence type="ECO:0000256" key="4">
    <source>
        <dbReference type="ARBA" id="ARBA00022630"/>
    </source>
</evidence>
<keyword evidence="7 14" id="KW-0520">NAD</keyword>
<dbReference type="GO" id="GO:0050660">
    <property type="term" value="F:flavin adenine dinucleotide binding"/>
    <property type="evidence" value="ECO:0007669"/>
    <property type="project" value="TreeGrafter"/>
</dbReference>
<comment type="cofactor">
    <cofactor evidence="14">
        <name>FAD</name>
        <dbReference type="ChEBI" id="CHEBI:57692"/>
    </cofactor>
    <text evidence="14">Binds 1 FAD per subunit.</text>
</comment>
<name>A0A7Z0IHW5_9MICO</name>
<keyword evidence="6 17" id="KW-0560">Oxidoreductase</keyword>
<comment type="similarity">
    <text evidence="1">Belongs to the class-I pyridine nucleotide-disulfide oxidoreductase family.</text>
</comment>
<dbReference type="NCBIfam" id="NF005883">
    <property type="entry name" value="PRK07845.1"/>
    <property type="match status" value="1"/>
</dbReference>
<evidence type="ECO:0000259" key="16">
    <source>
        <dbReference type="Pfam" id="PF07992"/>
    </source>
</evidence>
<evidence type="ECO:0000313" key="17">
    <source>
        <dbReference type="EMBL" id="NYI67984.1"/>
    </source>
</evidence>
<feature type="binding site" evidence="14">
    <location>
        <position position="280"/>
    </location>
    <ligand>
        <name>NAD(+)</name>
        <dbReference type="ChEBI" id="CHEBI:57540"/>
    </ligand>
</feature>
<dbReference type="PANTHER" id="PTHR43014:SF1">
    <property type="entry name" value="NAD(P)H DEHYDROGENASE (QUINONE)"/>
    <property type="match status" value="1"/>
</dbReference>
<dbReference type="Gene3D" id="3.30.390.30">
    <property type="match status" value="1"/>
</dbReference>
<evidence type="ECO:0000256" key="1">
    <source>
        <dbReference type="ARBA" id="ARBA00007532"/>
    </source>
</evidence>
<dbReference type="PANTHER" id="PTHR43014">
    <property type="entry name" value="MERCURIC REDUCTASE"/>
    <property type="match status" value="1"/>
</dbReference>
<dbReference type="Gene3D" id="3.50.50.60">
    <property type="entry name" value="FAD/NAD(P)-binding domain"/>
    <property type="match status" value="2"/>
</dbReference>
<feature type="binding site" evidence="14">
    <location>
        <position position="56"/>
    </location>
    <ligand>
        <name>FAD</name>
        <dbReference type="ChEBI" id="CHEBI:57692"/>
    </ligand>
</feature>
<keyword evidence="14" id="KW-0547">Nucleotide-binding</keyword>
<dbReference type="PRINTS" id="PR00368">
    <property type="entry name" value="FADPNR"/>
</dbReference>
<organism evidence="17 18">
    <name type="scientific">Spelaeicoccus albus</name>
    <dbReference type="NCBI Taxonomy" id="1280376"/>
    <lineage>
        <taxon>Bacteria</taxon>
        <taxon>Bacillati</taxon>
        <taxon>Actinomycetota</taxon>
        <taxon>Actinomycetes</taxon>
        <taxon>Micrococcales</taxon>
        <taxon>Brevibacteriaceae</taxon>
        <taxon>Spelaeicoccus</taxon>
    </lineage>
</organism>